<name>A0A7W6G4W3_9SPHN</name>
<evidence type="ECO:0000256" key="2">
    <source>
        <dbReference type="ARBA" id="ARBA00023125"/>
    </source>
</evidence>
<proteinExistence type="predicted"/>
<dbReference type="InterPro" id="IPR036271">
    <property type="entry name" value="Tet_transcr_reg_TetR-rel_C_sf"/>
</dbReference>
<dbReference type="PRINTS" id="PR00455">
    <property type="entry name" value="HTHTETR"/>
</dbReference>
<organism evidence="6 7">
    <name type="scientific">Novosphingobium sediminicola</name>
    <dbReference type="NCBI Taxonomy" id="563162"/>
    <lineage>
        <taxon>Bacteria</taxon>
        <taxon>Pseudomonadati</taxon>
        <taxon>Pseudomonadota</taxon>
        <taxon>Alphaproteobacteria</taxon>
        <taxon>Sphingomonadales</taxon>
        <taxon>Sphingomonadaceae</taxon>
        <taxon>Novosphingobium</taxon>
    </lineage>
</organism>
<dbReference type="SUPFAM" id="SSF46689">
    <property type="entry name" value="Homeodomain-like"/>
    <property type="match status" value="1"/>
</dbReference>
<reference evidence="6 7" key="1">
    <citation type="submission" date="2020-08" db="EMBL/GenBank/DDBJ databases">
        <title>Genomic Encyclopedia of Type Strains, Phase IV (KMG-IV): sequencing the most valuable type-strain genomes for metagenomic binning, comparative biology and taxonomic classification.</title>
        <authorList>
            <person name="Goeker M."/>
        </authorList>
    </citation>
    <scope>NUCLEOTIDE SEQUENCE [LARGE SCALE GENOMIC DNA]</scope>
    <source>
        <strain evidence="6 7">DSM 27057</strain>
    </source>
</reference>
<dbReference type="GO" id="GO:0003700">
    <property type="term" value="F:DNA-binding transcription factor activity"/>
    <property type="evidence" value="ECO:0007669"/>
    <property type="project" value="TreeGrafter"/>
</dbReference>
<evidence type="ECO:0000256" key="3">
    <source>
        <dbReference type="ARBA" id="ARBA00023163"/>
    </source>
</evidence>
<keyword evidence="7" id="KW-1185">Reference proteome</keyword>
<evidence type="ECO:0000259" key="5">
    <source>
        <dbReference type="PROSITE" id="PS50977"/>
    </source>
</evidence>
<sequence length="197" mass="21593">MRQKSDSRRQCILEAATSLFREVGFGRVSMAQISARVGGSKATLYSYFQSKEELFATAMIEAMEEQGQAMIDLLDPSEPDVRKVLQRFGETYVNFIALPQHLCCVRTAIAEGGTNNGLGATLYRLGPKRGWEEIAGYIAAVMERGNLPKGDAKMAAMHFKGMLESGALYPMLYGAEPELDTKTMVTGAVDAFLRAYG</sequence>
<dbReference type="Gene3D" id="1.10.357.10">
    <property type="entry name" value="Tetracycline Repressor, domain 2"/>
    <property type="match status" value="1"/>
</dbReference>
<gene>
    <name evidence="6" type="ORF">GGR38_000996</name>
</gene>
<comment type="caution">
    <text evidence="6">The sequence shown here is derived from an EMBL/GenBank/DDBJ whole genome shotgun (WGS) entry which is preliminary data.</text>
</comment>
<evidence type="ECO:0000313" key="7">
    <source>
        <dbReference type="Proteomes" id="UP000548867"/>
    </source>
</evidence>
<dbReference type="InterPro" id="IPR050109">
    <property type="entry name" value="HTH-type_TetR-like_transc_reg"/>
</dbReference>
<dbReference type="FunFam" id="1.10.10.60:FF:000141">
    <property type="entry name" value="TetR family transcriptional regulator"/>
    <property type="match status" value="1"/>
</dbReference>
<evidence type="ECO:0000256" key="4">
    <source>
        <dbReference type="PROSITE-ProRule" id="PRU00335"/>
    </source>
</evidence>
<dbReference type="Gene3D" id="1.10.10.60">
    <property type="entry name" value="Homeodomain-like"/>
    <property type="match status" value="1"/>
</dbReference>
<dbReference type="Proteomes" id="UP000548867">
    <property type="component" value="Unassembled WGS sequence"/>
</dbReference>
<keyword evidence="3" id="KW-0804">Transcription</keyword>
<feature type="domain" description="HTH tetR-type" evidence="5">
    <location>
        <begin position="6"/>
        <end position="66"/>
    </location>
</feature>
<dbReference type="PROSITE" id="PS50977">
    <property type="entry name" value="HTH_TETR_2"/>
    <property type="match status" value="1"/>
</dbReference>
<keyword evidence="2 4" id="KW-0238">DNA-binding</keyword>
<feature type="DNA-binding region" description="H-T-H motif" evidence="4">
    <location>
        <begin position="29"/>
        <end position="48"/>
    </location>
</feature>
<dbReference type="Pfam" id="PF14246">
    <property type="entry name" value="TetR_C_7"/>
    <property type="match status" value="1"/>
</dbReference>
<dbReference type="InterPro" id="IPR009057">
    <property type="entry name" value="Homeodomain-like_sf"/>
</dbReference>
<dbReference type="InterPro" id="IPR039536">
    <property type="entry name" value="TetR_C_Proteobacteria"/>
</dbReference>
<dbReference type="SUPFAM" id="SSF48498">
    <property type="entry name" value="Tetracyclin repressor-like, C-terminal domain"/>
    <property type="match status" value="1"/>
</dbReference>
<dbReference type="GO" id="GO:0000976">
    <property type="term" value="F:transcription cis-regulatory region binding"/>
    <property type="evidence" value="ECO:0007669"/>
    <property type="project" value="TreeGrafter"/>
</dbReference>
<dbReference type="RefSeq" id="WP_183623292.1">
    <property type="nucleotide sequence ID" value="NZ_JACIDX010000003.1"/>
</dbReference>
<dbReference type="InterPro" id="IPR001647">
    <property type="entry name" value="HTH_TetR"/>
</dbReference>
<protein>
    <submittedName>
        <fullName evidence="6">AcrR family transcriptional regulator</fullName>
    </submittedName>
</protein>
<dbReference type="Pfam" id="PF00440">
    <property type="entry name" value="TetR_N"/>
    <property type="match status" value="1"/>
</dbReference>
<evidence type="ECO:0000256" key="1">
    <source>
        <dbReference type="ARBA" id="ARBA00023015"/>
    </source>
</evidence>
<dbReference type="AlphaFoldDB" id="A0A7W6G4W3"/>
<keyword evidence="1" id="KW-0805">Transcription regulation</keyword>
<dbReference type="PANTHER" id="PTHR30055">
    <property type="entry name" value="HTH-TYPE TRANSCRIPTIONAL REGULATOR RUTR"/>
    <property type="match status" value="1"/>
</dbReference>
<dbReference type="PANTHER" id="PTHR30055:SF119">
    <property type="entry name" value="NALC"/>
    <property type="match status" value="1"/>
</dbReference>
<evidence type="ECO:0000313" key="6">
    <source>
        <dbReference type="EMBL" id="MBB3954069.1"/>
    </source>
</evidence>
<dbReference type="EMBL" id="JACIDX010000003">
    <property type="protein sequence ID" value="MBB3954069.1"/>
    <property type="molecule type" value="Genomic_DNA"/>
</dbReference>
<accession>A0A7W6G4W3</accession>